<dbReference type="RefSeq" id="WP_243250238.1">
    <property type="nucleotide sequence ID" value="NZ_CP084959.1"/>
</dbReference>
<evidence type="ECO:0000313" key="1">
    <source>
        <dbReference type="EMBL" id="UOA23597.1"/>
    </source>
</evidence>
<evidence type="ECO:0000313" key="2">
    <source>
        <dbReference type="Proteomes" id="UP000830781"/>
    </source>
</evidence>
<dbReference type="Proteomes" id="UP000830781">
    <property type="component" value="Chromosome"/>
</dbReference>
<keyword evidence="2" id="KW-1185">Reference proteome</keyword>
<accession>A0AAX3ABI4</accession>
<protein>
    <submittedName>
        <fullName evidence="1">Uncharacterized protein</fullName>
    </submittedName>
</protein>
<reference evidence="2" key="1">
    <citation type="journal article" date="2022" name="Microorganisms">
        <title>Beyond the ABCs#Discovery of Three New Plasmid Types in Rhodobacterales (RepQ, RepY, RepW).</title>
        <authorList>
            <person name="Freese H.M."/>
            <person name="Ringel V."/>
            <person name="Overmann J."/>
            <person name="Petersen J."/>
        </authorList>
    </citation>
    <scope>NUCLEOTIDE SEQUENCE [LARGE SCALE GENOMIC DNA]</scope>
    <source>
        <strain evidence="2">DSM 110277</strain>
    </source>
</reference>
<organism evidence="1 2">
    <name type="scientific">Sulfitobacter pontiacus</name>
    <dbReference type="NCBI Taxonomy" id="60137"/>
    <lineage>
        <taxon>Bacteria</taxon>
        <taxon>Pseudomonadati</taxon>
        <taxon>Pseudomonadota</taxon>
        <taxon>Alphaproteobacteria</taxon>
        <taxon>Rhodobacterales</taxon>
        <taxon>Roseobacteraceae</taxon>
        <taxon>Sulfitobacter</taxon>
    </lineage>
</organism>
<dbReference type="EMBL" id="CP084959">
    <property type="protein sequence ID" value="UOA23597.1"/>
    <property type="molecule type" value="Genomic_DNA"/>
</dbReference>
<sequence>MKKSGFSATKKMLRKITPEIEAKFEDANRENAEMIVDLAKVLIPERSGASRAAIRNLPGPDGSQLIDFGPKAKVIEGNRGPRPFVNPALAGTKKKRAVRSRKAIRDAIKAVK</sequence>
<gene>
    <name evidence="1" type="ORF">DSM110277_02026</name>
</gene>
<name>A0AAX3ABI4_9RHOB</name>
<proteinExistence type="predicted"/>
<dbReference type="AlphaFoldDB" id="A0AAX3ABI4"/>